<dbReference type="RefSeq" id="WP_260648924.1">
    <property type="nucleotide sequence ID" value="NZ_BAABKD010000006.1"/>
</dbReference>
<proteinExistence type="predicted"/>
<dbReference type="Proteomes" id="UP001500227">
    <property type="component" value="Unassembled WGS sequence"/>
</dbReference>
<sequence length="460" mass="53527">MIDSFQKRKMGIKQVIHGFILQRAQSKLEKMDTEDPKYLAEKQKYQPEVWLENAVTRVGQIQVVTHPLKSTYPNAQIRESSSLYCRPKDLPQHDLIASHVLGESFEDDVTGNAAALDIFALLQQEYENKTLLQLCLDEDKAFIAALHDDLEVAEQWAQAFASVVEPKTSGVASHTAAKQLYWLEGNDPYEDDHYLLLSPLHSSSLAQAIFQHIDASRFSEQAKEIREAIKNNKKHEGVAHYYPNLAVQMIGGSKPQNISALTNKRKGVNYLLASLPPQWKTKKLLPPFYIDSIFKLFVRQRNEVCNPNYWLRELKQLFALNPPANRKTRQKVERLVQGLLDELYMFGLMYQQQLEPGWSADVRCQLPSSQQFWLDENRALQDEDFAQRWLSLDWERQLENDFARWLNLELGQSVSYLGDVEFHRWARAMRNQQTWQQVIRQSRKQLEQRFKDKSEYGVNT</sequence>
<dbReference type="InterPro" id="IPR013397">
    <property type="entry name" value="CRISPR-assoc_prot_Csy1"/>
</dbReference>
<dbReference type="NCBIfam" id="TIGR02564">
    <property type="entry name" value="cas_Csy1"/>
    <property type="match status" value="1"/>
</dbReference>
<dbReference type="EMBL" id="BAABKD010000006">
    <property type="protein sequence ID" value="GAA5087191.1"/>
    <property type="molecule type" value="Genomic_DNA"/>
</dbReference>
<organism evidence="1 2">
    <name type="scientific">Paenalcaligenes hermetiae</name>
    <dbReference type="NCBI Taxonomy" id="1157987"/>
    <lineage>
        <taxon>Bacteria</taxon>
        <taxon>Pseudomonadati</taxon>
        <taxon>Pseudomonadota</taxon>
        <taxon>Betaproteobacteria</taxon>
        <taxon>Burkholderiales</taxon>
        <taxon>Alcaligenaceae</taxon>
        <taxon>Paenalcaligenes</taxon>
    </lineage>
</organism>
<gene>
    <name evidence="1" type="primary">csy1</name>
    <name evidence="1" type="ORF">GCM10023337_07390</name>
</gene>
<evidence type="ECO:0000313" key="2">
    <source>
        <dbReference type="Proteomes" id="UP001500227"/>
    </source>
</evidence>
<comment type="caution">
    <text evidence="1">The sequence shown here is derived from an EMBL/GenBank/DDBJ whole genome shotgun (WGS) entry which is preliminary data.</text>
</comment>
<dbReference type="Pfam" id="PF09611">
    <property type="entry name" value="Cas_Csy1"/>
    <property type="match status" value="1"/>
</dbReference>
<keyword evidence="2" id="KW-1185">Reference proteome</keyword>
<accession>A0ABP9M2M8</accession>
<reference evidence="2" key="1">
    <citation type="journal article" date="2019" name="Int. J. Syst. Evol. Microbiol.">
        <title>The Global Catalogue of Microorganisms (GCM) 10K type strain sequencing project: providing services to taxonomists for standard genome sequencing and annotation.</title>
        <authorList>
            <consortium name="The Broad Institute Genomics Platform"/>
            <consortium name="The Broad Institute Genome Sequencing Center for Infectious Disease"/>
            <person name="Wu L."/>
            <person name="Ma J."/>
        </authorList>
    </citation>
    <scope>NUCLEOTIDE SEQUENCE [LARGE SCALE GENOMIC DNA]</scope>
    <source>
        <strain evidence="2">JCM 18423</strain>
    </source>
</reference>
<evidence type="ECO:0000313" key="1">
    <source>
        <dbReference type="EMBL" id="GAA5087191.1"/>
    </source>
</evidence>
<protein>
    <submittedName>
        <fullName evidence="1">Type I-F CRISPR-associated protein Csy1</fullName>
    </submittedName>
</protein>
<name>A0ABP9M2M8_9BURK</name>